<proteinExistence type="predicted"/>
<keyword evidence="4" id="KW-1185">Reference proteome</keyword>
<name>A0A0D0G5J8_9BACL</name>
<gene>
    <name evidence="3" type="ORF">JV16_02116</name>
</gene>
<comment type="caution">
    <text evidence="3">The sequence shown here is derived from an EMBL/GenBank/DDBJ whole genome shotgun (WGS) entry which is preliminary data.</text>
</comment>
<accession>A0A0D0G5J8</accession>
<reference evidence="3 4" key="1">
    <citation type="submission" date="2015-01" db="EMBL/GenBank/DDBJ databases">
        <title>Genome sequence of Anoxybacillus ayderensis strain AB04.</title>
        <authorList>
            <person name="Belduz A.O."/>
            <person name="Canakci S."/>
            <person name="Chan K.-G."/>
            <person name="Kahar U.M."/>
            <person name="Yaakob A.S."/>
            <person name="Chan C.S."/>
            <person name="Goh K.M."/>
        </authorList>
    </citation>
    <scope>NUCLEOTIDE SEQUENCE [LARGE SCALE GENOMIC DNA]</scope>
    <source>
        <strain evidence="3 4">AB04</strain>
    </source>
</reference>
<evidence type="ECO:0000313" key="3">
    <source>
        <dbReference type="EMBL" id="KIP20660.1"/>
    </source>
</evidence>
<feature type="domain" description="DnaA N-terminal" evidence="2">
    <location>
        <begin position="1"/>
        <end position="59"/>
    </location>
</feature>
<keyword evidence="1" id="KW-0175">Coiled coil</keyword>
<dbReference type="AlphaFoldDB" id="A0A0D0G5J8"/>
<protein>
    <submittedName>
        <fullName evidence="3">Chromosomal replication initiator protein DnaA</fullName>
    </submittedName>
</protein>
<evidence type="ECO:0000256" key="1">
    <source>
        <dbReference type="SAM" id="Coils"/>
    </source>
</evidence>
<evidence type="ECO:0000313" key="4">
    <source>
        <dbReference type="Proteomes" id="UP000032047"/>
    </source>
</evidence>
<dbReference type="InterPro" id="IPR024633">
    <property type="entry name" value="DnaA_N_dom"/>
</dbReference>
<evidence type="ECO:0000259" key="2">
    <source>
        <dbReference type="Pfam" id="PF11638"/>
    </source>
</evidence>
<organism evidence="3 4">
    <name type="scientific">Anoxybacillus ayderensis</name>
    <dbReference type="NCBI Taxonomy" id="265546"/>
    <lineage>
        <taxon>Bacteria</taxon>
        <taxon>Bacillati</taxon>
        <taxon>Bacillota</taxon>
        <taxon>Bacilli</taxon>
        <taxon>Bacillales</taxon>
        <taxon>Anoxybacillaceae</taxon>
        <taxon>Anoxybacillus</taxon>
    </lineage>
</organism>
<dbReference type="Pfam" id="PF11638">
    <property type="entry name" value="DnaA_N"/>
    <property type="match status" value="1"/>
</dbReference>
<sequence length="144" mass="17266">MWSEVKQVLSRMMSSLAFETWIEGTTATMEEHTVTIHCTNPMQKSWIETLYMPYIEQAIEKVCGKRVVVKLEAPHELSNEQFMRMWNYMITLEKQTWHLEARVTKVERQMEEIEKEVAQLRERTDFLERLLATDEKPVQKTYIH</sequence>
<dbReference type="EMBL" id="JXTG01000012">
    <property type="protein sequence ID" value="KIP20660.1"/>
    <property type="molecule type" value="Genomic_DNA"/>
</dbReference>
<dbReference type="Proteomes" id="UP000032047">
    <property type="component" value="Unassembled WGS sequence"/>
</dbReference>
<feature type="coiled-coil region" evidence="1">
    <location>
        <begin position="96"/>
        <end position="130"/>
    </location>
</feature>
<dbReference type="PATRIC" id="fig|265546.4.peg.2124"/>
<dbReference type="Gene3D" id="3.30.300.180">
    <property type="match status" value="1"/>
</dbReference>
<dbReference type="InterPro" id="IPR038454">
    <property type="entry name" value="DnaA_N_sf"/>
</dbReference>